<organism evidence="1">
    <name type="scientific">freshwater metagenome</name>
    <dbReference type="NCBI Taxonomy" id="449393"/>
    <lineage>
        <taxon>unclassified sequences</taxon>
        <taxon>metagenomes</taxon>
        <taxon>ecological metagenomes</taxon>
    </lineage>
</organism>
<gene>
    <name evidence="1" type="ORF">UFOPK2579_02084</name>
</gene>
<dbReference type="EMBL" id="CAEZXR010000281">
    <property type="protein sequence ID" value="CAB4722587.1"/>
    <property type="molecule type" value="Genomic_DNA"/>
</dbReference>
<evidence type="ECO:0000313" key="1">
    <source>
        <dbReference type="EMBL" id="CAB4722587.1"/>
    </source>
</evidence>
<accession>A0A6J6RFG2</accession>
<name>A0A6J6RFG2_9ZZZZ</name>
<dbReference type="AlphaFoldDB" id="A0A6J6RFG2"/>
<protein>
    <submittedName>
        <fullName evidence="1">Unannotated protein</fullName>
    </submittedName>
</protein>
<sequence>MWSLVIVITLVSLALYTLAQVIESIVLARFGQGPGKA</sequence>
<proteinExistence type="predicted"/>
<reference evidence="1" key="1">
    <citation type="submission" date="2020-05" db="EMBL/GenBank/DDBJ databases">
        <authorList>
            <person name="Chiriac C."/>
            <person name="Salcher M."/>
            <person name="Ghai R."/>
            <person name="Kavagutti S V."/>
        </authorList>
    </citation>
    <scope>NUCLEOTIDE SEQUENCE</scope>
</reference>